<dbReference type="PANTHER" id="PTHR38790">
    <property type="entry name" value="2EXR DOMAIN-CONTAINING PROTEIN-RELATED"/>
    <property type="match status" value="1"/>
</dbReference>
<evidence type="ECO:0000256" key="1">
    <source>
        <dbReference type="SAM" id="MobiDB-lite"/>
    </source>
</evidence>
<protein>
    <recommendedName>
        <fullName evidence="2">DUF7730 domain-containing protein</fullName>
    </recommendedName>
</protein>
<name>A0A8E2JQL8_9PEZI</name>
<accession>A0A8E2JQL8</accession>
<proteinExistence type="predicted"/>
<dbReference type="EMBL" id="KV750280">
    <property type="protein sequence ID" value="OCL05464.1"/>
    <property type="molecule type" value="Genomic_DNA"/>
</dbReference>
<dbReference type="OrthoDB" id="5397846at2759"/>
<organism evidence="3 4">
    <name type="scientific">Glonium stellatum</name>
    <dbReference type="NCBI Taxonomy" id="574774"/>
    <lineage>
        <taxon>Eukaryota</taxon>
        <taxon>Fungi</taxon>
        <taxon>Dikarya</taxon>
        <taxon>Ascomycota</taxon>
        <taxon>Pezizomycotina</taxon>
        <taxon>Dothideomycetes</taxon>
        <taxon>Pleosporomycetidae</taxon>
        <taxon>Gloniales</taxon>
        <taxon>Gloniaceae</taxon>
        <taxon>Glonium</taxon>
    </lineage>
</organism>
<sequence length="316" mass="35760">MADTQVVVSPYPKRKRPQVSYYEGEEGDFFDSDYSDTEPCPAKKSKATPKSSRPLPKRKIFPFLSLPAELRNAIYALALTDKDGIYLVSKTKDYRRIVELAPVDPVFRTVHSRARFGRIRGGYLDLSDSKEPEPPKAIPCLATALLATNRQIYSEAQPVLYSNTFMLEDTTALHAFMASLSPKTRGLLETISIHGWGYTKAHKALNHPGLTMLADAVNLRQLHFDTRIAYGGDPKRVARQIYRDGFHWLEAVGLAKGRKDAAVELIEVAETNWDRSRRRLEGPAQHNQEAFRDELRKRLMGVPEKHSRKKSKKIPG</sequence>
<keyword evidence="4" id="KW-1185">Reference proteome</keyword>
<gene>
    <name evidence="3" type="ORF">AOQ84DRAFT_366620</name>
</gene>
<evidence type="ECO:0000259" key="2">
    <source>
        <dbReference type="Pfam" id="PF24864"/>
    </source>
</evidence>
<dbReference type="Pfam" id="PF24864">
    <property type="entry name" value="DUF7730"/>
    <property type="match status" value="1"/>
</dbReference>
<dbReference type="InterPro" id="IPR056632">
    <property type="entry name" value="DUF7730"/>
</dbReference>
<feature type="region of interest" description="Disordered" evidence="1">
    <location>
        <begin position="24"/>
        <end position="53"/>
    </location>
</feature>
<reference evidence="3 4" key="1">
    <citation type="journal article" date="2016" name="Nat. Commun.">
        <title>Ectomycorrhizal ecology is imprinted in the genome of the dominant symbiotic fungus Cenococcum geophilum.</title>
        <authorList>
            <consortium name="DOE Joint Genome Institute"/>
            <person name="Peter M."/>
            <person name="Kohler A."/>
            <person name="Ohm R.A."/>
            <person name="Kuo A."/>
            <person name="Krutzmann J."/>
            <person name="Morin E."/>
            <person name="Arend M."/>
            <person name="Barry K.W."/>
            <person name="Binder M."/>
            <person name="Choi C."/>
            <person name="Clum A."/>
            <person name="Copeland A."/>
            <person name="Grisel N."/>
            <person name="Haridas S."/>
            <person name="Kipfer T."/>
            <person name="LaButti K."/>
            <person name="Lindquist E."/>
            <person name="Lipzen A."/>
            <person name="Maire R."/>
            <person name="Meier B."/>
            <person name="Mihaltcheva S."/>
            <person name="Molinier V."/>
            <person name="Murat C."/>
            <person name="Poggeler S."/>
            <person name="Quandt C.A."/>
            <person name="Sperisen C."/>
            <person name="Tritt A."/>
            <person name="Tisserant E."/>
            <person name="Crous P.W."/>
            <person name="Henrissat B."/>
            <person name="Nehls U."/>
            <person name="Egli S."/>
            <person name="Spatafora J.W."/>
            <person name="Grigoriev I.V."/>
            <person name="Martin F.M."/>
        </authorList>
    </citation>
    <scope>NUCLEOTIDE SEQUENCE [LARGE SCALE GENOMIC DNA]</scope>
    <source>
        <strain evidence="3 4">CBS 207.34</strain>
    </source>
</reference>
<feature type="domain" description="DUF7730" evidence="2">
    <location>
        <begin position="63"/>
        <end position="194"/>
    </location>
</feature>
<dbReference type="AlphaFoldDB" id="A0A8E2JQL8"/>
<evidence type="ECO:0000313" key="4">
    <source>
        <dbReference type="Proteomes" id="UP000250140"/>
    </source>
</evidence>
<evidence type="ECO:0000313" key="3">
    <source>
        <dbReference type="EMBL" id="OCL05464.1"/>
    </source>
</evidence>
<feature type="compositionally biased region" description="Acidic residues" evidence="1">
    <location>
        <begin position="24"/>
        <end position="36"/>
    </location>
</feature>
<dbReference type="Proteomes" id="UP000250140">
    <property type="component" value="Unassembled WGS sequence"/>
</dbReference>